<dbReference type="SUPFAM" id="SSF81321">
    <property type="entry name" value="Family A G protein-coupled receptor-like"/>
    <property type="match status" value="1"/>
</dbReference>
<dbReference type="GO" id="GO:0004930">
    <property type="term" value="F:G protein-coupled receptor activity"/>
    <property type="evidence" value="ECO:0007669"/>
    <property type="project" value="UniProtKB-KW"/>
</dbReference>
<feature type="region of interest" description="Disordered" evidence="12">
    <location>
        <begin position="249"/>
        <end position="268"/>
    </location>
</feature>
<dbReference type="InterPro" id="IPR047143">
    <property type="entry name" value="GPER1-like"/>
</dbReference>
<dbReference type="Gene3D" id="1.20.1070.10">
    <property type="entry name" value="Rhodopsin 7-helix transmembrane proteins"/>
    <property type="match status" value="1"/>
</dbReference>
<feature type="transmembrane region" description="Helical" evidence="13">
    <location>
        <begin position="493"/>
        <end position="511"/>
    </location>
</feature>
<comment type="caution">
    <text evidence="15">The sequence shown here is derived from an EMBL/GenBank/DDBJ whole genome shotgun (WGS) entry which is preliminary data.</text>
</comment>
<feature type="compositionally biased region" description="Polar residues" evidence="12">
    <location>
        <begin position="249"/>
        <end position="258"/>
    </location>
</feature>
<dbReference type="InterPro" id="IPR000276">
    <property type="entry name" value="GPCR_Rhodpsn"/>
</dbReference>
<proteinExistence type="inferred from homology"/>
<dbReference type="PRINTS" id="PR00237">
    <property type="entry name" value="GPCRRHODOPSN"/>
</dbReference>
<gene>
    <name evidence="15" type="ORF">MG293_002179</name>
</gene>
<dbReference type="InterPro" id="IPR017452">
    <property type="entry name" value="GPCR_Rhodpsn_7TM"/>
</dbReference>
<dbReference type="GO" id="GO:0001570">
    <property type="term" value="P:vasculogenesis"/>
    <property type="evidence" value="ECO:0007669"/>
    <property type="project" value="InterPro"/>
</dbReference>
<keyword evidence="8 11" id="KW-0675">Receptor</keyword>
<evidence type="ECO:0000256" key="4">
    <source>
        <dbReference type="ARBA" id="ARBA00022989"/>
    </source>
</evidence>
<dbReference type="GO" id="GO:0005886">
    <property type="term" value="C:plasma membrane"/>
    <property type="evidence" value="ECO:0007669"/>
    <property type="project" value="UniProtKB-SubCell"/>
</dbReference>
<evidence type="ECO:0000256" key="11">
    <source>
        <dbReference type="RuleBase" id="RU000688"/>
    </source>
</evidence>
<dbReference type="EMBL" id="JAKZEL010000001">
    <property type="protein sequence ID" value="KAI4549849.1"/>
    <property type="molecule type" value="Genomic_DNA"/>
</dbReference>
<dbReference type="PROSITE" id="PS50262">
    <property type="entry name" value="G_PROTEIN_RECEP_F1_2"/>
    <property type="match status" value="1"/>
</dbReference>
<evidence type="ECO:0000256" key="8">
    <source>
        <dbReference type="ARBA" id="ARBA00023170"/>
    </source>
</evidence>
<evidence type="ECO:0000256" key="12">
    <source>
        <dbReference type="SAM" id="MobiDB-lite"/>
    </source>
</evidence>
<dbReference type="AlphaFoldDB" id="A0AAD4YIM4"/>
<organism evidence="15 16">
    <name type="scientific">Ovis ammon polii</name>
    <dbReference type="NCBI Taxonomy" id="230172"/>
    <lineage>
        <taxon>Eukaryota</taxon>
        <taxon>Metazoa</taxon>
        <taxon>Chordata</taxon>
        <taxon>Craniata</taxon>
        <taxon>Vertebrata</taxon>
        <taxon>Euteleostomi</taxon>
        <taxon>Mammalia</taxon>
        <taxon>Eutheria</taxon>
        <taxon>Laurasiatheria</taxon>
        <taxon>Artiodactyla</taxon>
        <taxon>Ruminantia</taxon>
        <taxon>Pecora</taxon>
        <taxon>Bovidae</taxon>
        <taxon>Caprinae</taxon>
        <taxon>Ovis</taxon>
    </lineage>
</organism>
<evidence type="ECO:0000256" key="7">
    <source>
        <dbReference type="ARBA" id="ARBA00023157"/>
    </source>
</evidence>
<dbReference type="Proteomes" id="UP001214576">
    <property type="component" value="Unassembled WGS sequence"/>
</dbReference>
<evidence type="ECO:0000313" key="15">
    <source>
        <dbReference type="EMBL" id="KAI4549849.1"/>
    </source>
</evidence>
<dbReference type="InterPro" id="IPR001416">
    <property type="entry name" value="ACKR3"/>
</dbReference>
<dbReference type="FunFam" id="1.20.1070.10:FF:000141">
    <property type="entry name" value="atypical chemokine receptor 3"/>
    <property type="match status" value="1"/>
</dbReference>
<name>A0AAD4YIM4_OVIAM</name>
<keyword evidence="3 11" id="KW-0812">Transmembrane</keyword>
<feature type="transmembrane region" description="Helical" evidence="13">
    <location>
        <begin position="589"/>
        <end position="614"/>
    </location>
</feature>
<feature type="transmembrane region" description="Helical" evidence="13">
    <location>
        <begin position="626"/>
        <end position="652"/>
    </location>
</feature>
<feature type="transmembrane region" description="Helical" evidence="13">
    <location>
        <begin position="416"/>
        <end position="435"/>
    </location>
</feature>
<dbReference type="Pfam" id="PF00001">
    <property type="entry name" value="7tm_1"/>
    <property type="match status" value="1"/>
</dbReference>
<sequence>MTGEFWLRRGKERRGELSFLSQNEHDFHRPIDKFSLKPSSKTALSYILVPLLNNQHVSVQFLDIVEPRAPSGAPVPHSRLLPADSLSNVLLEKSPNVEVTAKASLEVKRRFGELLTCVSNLIPKRCNCRKRTVVLRHLQSTKATGLPFLRLMAPRETSLDLEEAGPHPLGAHWGIGETMAVAQRPSFWSGHWSHPSCRGTQGQQKCISSRPRNIGSTVMQKGLVVAKGLVLLSEAMSCESITRDGRVTMKSSGKTWSTGEGKGRQYEKTRKYDTGRSSCVQQQKGTLRPGQVTWRGTSSHLPLTEVNRQQLRAISIPVVLGQVLSCRWTAALDTMDLHLLDYSEPGNFSDISWPCNGSDCIAVDTLQCGHVPNKSVLLYTLSFVYIFIFVIGMIANSVVVWVNIQAKTTGYDTHCYILNLAIADLWVVVTIPVWVVSLVQHNQWPMGELTCKVTHLIFSINLFGSIFFLTCMSVDRYLSVAYFASTSGRKKRLVRRAVCVLVWLLAFGVSLPDTYYLKTVTSASNNETYCRAFYPEHSVKEWLISMELVSVVLGFAIPFSVIAVFYFLLARAIASSSDQEKQSSRKIILSYVVVFLVCWLPYHLVVLLDIFSILHYIPFTCQLEAFLFTALHVTQCLSLVHCCVNPVLYSFINRNYRYELMKAFIFKYSAKTGLTKLIDASRVSETEYSALEQNAK</sequence>
<dbReference type="PANTHER" id="PTHR24226">
    <property type="entry name" value="G-PROTEIN COUPLED RECEPTOR 182 AND ESTROGEN RECEPTOR 1"/>
    <property type="match status" value="1"/>
</dbReference>
<feature type="domain" description="G-protein coupled receptors family 1 profile" evidence="14">
    <location>
        <begin position="395"/>
        <end position="649"/>
    </location>
</feature>
<keyword evidence="9" id="KW-0325">Glycoprotein</keyword>
<comment type="subcellular location">
    <subcellularLocation>
        <location evidence="1">Cell membrane</location>
        <topology evidence="1">Multi-pass membrane protein</topology>
    </subcellularLocation>
</comment>
<evidence type="ECO:0000256" key="5">
    <source>
        <dbReference type="ARBA" id="ARBA00023040"/>
    </source>
</evidence>
<feature type="transmembrane region" description="Helical" evidence="13">
    <location>
        <begin position="376"/>
        <end position="404"/>
    </location>
</feature>
<evidence type="ECO:0000256" key="9">
    <source>
        <dbReference type="ARBA" id="ARBA00023180"/>
    </source>
</evidence>
<keyword evidence="4 13" id="KW-1133">Transmembrane helix</keyword>
<keyword evidence="7" id="KW-1015">Disulfide bond</keyword>
<feature type="transmembrane region" description="Helical" evidence="13">
    <location>
        <begin position="455"/>
        <end position="472"/>
    </location>
</feature>
<protein>
    <recommendedName>
        <fullName evidence="14">G-protein coupled receptors family 1 profile domain-containing protein</fullName>
    </recommendedName>
</protein>
<dbReference type="CDD" id="cd14987">
    <property type="entry name" value="7tmA_ACKR3_CXCR7"/>
    <property type="match status" value="1"/>
</dbReference>
<comment type="similarity">
    <text evidence="11">Belongs to the G-protein coupled receptor 1 family.</text>
</comment>
<reference evidence="15" key="1">
    <citation type="submission" date="2022-03" db="EMBL/GenBank/DDBJ databases">
        <title>Genomic analyses of argali, domestic sheep and their hybrids provide insights into chromosomal evolution, heterosis and genetic basis of agronomic traits.</title>
        <authorList>
            <person name="Li M."/>
        </authorList>
    </citation>
    <scope>NUCLEOTIDE SEQUENCE</scope>
    <source>
        <strain evidence="15">CAU-MHL-2022a</strain>
        <tissue evidence="15">Skin</tissue>
    </source>
</reference>
<dbReference type="PRINTS" id="PR00646">
    <property type="entry name" value="RDC1ORPHANR"/>
</dbReference>
<dbReference type="GO" id="GO:0006935">
    <property type="term" value="P:chemotaxis"/>
    <property type="evidence" value="ECO:0007669"/>
    <property type="project" value="InterPro"/>
</dbReference>
<accession>A0AAD4YIM4</accession>
<evidence type="ECO:0000256" key="10">
    <source>
        <dbReference type="ARBA" id="ARBA00023224"/>
    </source>
</evidence>
<evidence type="ECO:0000256" key="1">
    <source>
        <dbReference type="ARBA" id="ARBA00004651"/>
    </source>
</evidence>
<keyword evidence="5 11" id="KW-0297">G-protein coupled receptor</keyword>
<evidence type="ECO:0000313" key="16">
    <source>
        <dbReference type="Proteomes" id="UP001214576"/>
    </source>
</evidence>
<evidence type="ECO:0000259" key="14">
    <source>
        <dbReference type="PROSITE" id="PS50262"/>
    </source>
</evidence>
<evidence type="ECO:0000256" key="3">
    <source>
        <dbReference type="ARBA" id="ARBA00022692"/>
    </source>
</evidence>
<dbReference type="GO" id="GO:0001525">
    <property type="term" value="P:angiogenesis"/>
    <property type="evidence" value="ECO:0007669"/>
    <property type="project" value="InterPro"/>
</dbReference>
<dbReference type="GO" id="GO:0015026">
    <property type="term" value="F:coreceptor activity"/>
    <property type="evidence" value="ECO:0007669"/>
    <property type="project" value="InterPro"/>
</dbReference>
<dbReference type="GO" id="GO:0019956">
    <property type="term" value="F:chemokine binding"/>
    <property type="evidence" value="ECO:0007669"/>
    <property type="project" value="InterPro"/>
</dbReference>
<evidence type="ECO:0000256" key="2">
    <source>
        <dbReference type="ARBA" id="ARBA00022475"/>
    </source>
</evidence>
<evidence type="ECO:0000256" key="6">
    <source>
        <dbReference type="ARBA" id="ARBA00023136"/>
    </source>
</evidence>
<keyword evidence="2" id="KW-1003">Cell membrane</keyword>
<keyword evidence="6 13" id="KW-0472">Membrane</keyword>
<dbReference type="PROSITE" id="PS00237">
    <property type="entry name" value="G_PROTEIN_RECEP_F1_1"/>
    <property type="match status" value="1"/>
</dbReference>
<feature type="transmembrane region" description="Helical" evidence="13">
    <location>
        <begin position="548"/>
        <end position="569"/>
    </location>
</feature>
<keyword evidence="10 11" id="KW-0807">Transducer</keyword>
<keyword evidence="16" id="KW-1185">Reference proteome</keyword>
<evidence type="ECO:0000256" key="13">
    <source>
        <dbReference type="SAM" id="Phobius"/>
    </source>
</evidence>
<dbReference type="PANTHER" id="PTHR24226:SF5">
    <property type="entry name" value="CHEMOKINE (C-X-C MOTIF) RECEPTOR 7"/>
    <property type="match status" value="1"/>
</dbReference>